<dbReference type="Proteomes" id="UP000886841">
    <property type="component" value="Unassembled WGS sequence"/>
</dbReference>
<dbReference type="AlphaFoldDB" id="A0A9D1EKA6"/>
<name>A0A9D1EKA6_9FIRM</name>
<evidence type="ECO:0000313" key="1">
    <source>
        <dbReference type="EMBL" id="HIR93603.1"/>
    </source>
</evidence>
<reference evidence="1" key="2">
    <citation type="journal article" date="2021" name="PeerJ">
        <title>Extensive microbial diversity within the chicken gut microbiome revealed by metagenomics and culture.</title>
        <authorList>
            <person name="Gilroy R."/>
            <person name="Ravi A."/>
            <person name="Getino M."/>
            <person name="Pursley I."/>
            <person name="Horton D.L."/>
            <person name="Alikhan N.F."/>
            <person name="Baker D."/>
            <person name="Gharbi K."/>
            <person name="Hall N."/>
            <person name="Watson M."/>
            <person name="Adriaenssens E.M."/>
            <person name="Foster-Nyarko E."/>
            <person name="Jarju S."/>
            <person name="Secka A."/>
            <person name="Antonio M."/>
            <person name="Oren A."/>
            <person name="Chaudhuri R.R."/>
            <person name="La Ragione R."/>
            <person name="Hildebrand F."/>
            <person name="Pallen M.J."/>
        </authorList>
    </citation>
    <scope>NUCLEOTIDE SEQUENCE</scope>
    <source>
        <strain evidence="1">ChiSxjej1B13-7041</strain>
    </source>
</reference>
<evidence type="ECO:0000313" key="2">
    <source>
        <dbReference type="Proteomes" id="UP000886841"/>
    </source>
</evidence>
<dbReference type="Gene3D" id="1.20.1500.10">
    <property type="entry name" value="YheA/YmcA-like"/>
    <property type="match status" value="1"/>
</dbReference>
<dbReference type="InterPro" id="IPR010368">
    <property type="entry name" value="Com_YlbF"/>
</dbReference>
<gene>
    <name evidence="1" type="ORF">IAB98_09325</name>
</gene>
<reference evidence="1" key="1">
    <citation type="submission" date="2020-10" db="EMBL/GenBank/DDBJ databases">
        <authorList>
            <person name="Gilroy R."/>
        </authorList>
    </citation>
    <scope>NUCLEOTIDE SEQUENCE</scope>
    <source>
        <strain evidence="1">ChiSxjej1B13-7041</strain>
    </source>
</reference>
<protein>
    <submittedName>
        <fullName evidence="1">YlbF family regulator</fullName>
    </submittedName>
</protein>
<sequence>MDSNVEKCVKALIYAIRTSESYQNYQRCERELAKEPNLREKLDEFRRRVFEMNTSDQVDIYEEADRLEQESTELRLIPVVNDFLAAELEICTTLREVTGRISEEVGVRLPML</sequence>
<dbReference type="SUPFAM" id="SSF158622">
    <property type="entry name" value="YheA/YmcA-like"/>
    <property type="match status" value="1"/>
</dbReference>
<dbReference type="InterPro" id="IPR023378">
    <property type="entry name" value="YheA/YmcA-like_dom_sf"/>
</dbReference>
<dbReference type="EMBL" id="DVHU01000082">
    <property type="protein sequence ID" value="HIR93603.1"/>
    <property type="molecule type" value="Genomic_DNA"/>
</dbReference>
<organism evidence="1 2">
    <name type="scientific">Candidatus Egerieimonas intestinavium</name>
    <dbReference type="NCBI Taxonomy" id="2840777"/>
    <lineage>
        <taxon>Bacteria</taxon>
        <taxon>Bacillati</taxon>
        <taxon>Bacillota</taxon>
        <taxon>Clostridia</taxon>
        <taxon>Lachnospirales</taxon>
        <taxon>Lachnospiraceae</taxon>
        <taxon>Lachnospiraceae incertae sedis</taxon>
        <taxon>Candidatus Egerieimonas</taxon>
    </lineage>
</organism>
<proteinExistence type="predicted"/>
<dbReference type="Pfam" id="PF06133">
    <property type="entry name" value="Com_YlbF"/>
    <property type="match status" value="1"/>
</dbReference>
<accession>A0A9D1EKA6</accession>
<comment type="caution">
    <text evidence="1">The sequence shown here is derived from an EMBL/GenBank/DDBJ whole genome shotgun (WGS) entry which is preliminary data.</text>
</comment>